<name>A0ABR9XL82_9SPHI</name>
<reference evidence="5 6" key="1">
    <citation type="submission" date="2020-10" db="EMBL/GenBank/DDBJ databases">
        <title>Mucilaginibacter mali sp. nov., isolated from rhizosphere soil of apple orchard.</title>
        <authorList>
            <person name="Lee J.-S."/>
            <person name="Kim H.S."/>
            <person name="Kim J.-S."/>
        </authorList>
    </citation>
    <scope>NUCLEOTIDE SEQUENCE [LARGE SCALE GENOMIC DNA]</scope>
    <source>
        <strain evidence="5 6">KCTC 23157</strain>
    </source>
</reference>
<dbReference type="PANTHER" id="PTHR46796:SF13">
    <property type="entry name" value="HTH-TYPE TRANSCRIPTIONAL ACTIVATOR RHAS"/>
    <property type="match status" value="1"/>
</dbReference>
<feature type="domain" description="HTH araC/xylS-type" evidence="4">
    <location>
        <begin position="158"/>
        <end position="257"/>
    </location>
</feature>
<organism evidence="5 6">
    <name type="scientific">Mucilaginibacter boryungensis</name>
    <dbReference type="NCBI Taxonomy" id="768480"/>
    <lineage>
        <taxon>Bacteria</taxon>
        <taxon>Pseudomonadati</taxon>
        <taxon>Bacteroidota</taxon>
        <taxon>Sphingobacteriia</taxon>
        <taxon>Sphingobacteriales</taxon>
        <taxon>Sphingobacteriaceae</taxon>
        <taxon>Mucilaginibacter</taxon>
    </lineage>
</organism>
<dbReference type="Gene3D" id="1.10.10.60">
    <property type="entry name" value="Homeodomain-like"/>
    <property type="match status" value="1"/>
</dbReference>
<dbReference type="InterPro" id="IPR046532">
    <property type="entry name" value="DUF6597"/>
</dbReference>
<sequence length="272" mass="31589">MNFKIIQPPPQLAGYVRFFWFLEGSASIDNPFVHHAFAYSYPELTFCYKGQFNYLFGFEKGQTLSPGIYGQTHTFSKVTAKADFGIFACYLYPQAFMQLFGIPANELTNHYADMKMLCGNDGEVLEEKIMLALDNNERIKLIADFLESRLRNIKTEYSKMHSFINAISMTQPVTSVKALAENNFLSLRQFERRFKEFSGFNPKLFLRIMRFNSVLNKLSQNRSLAQIAYDCGYYDQSHFIHDFQKFSGYNPKDYFKPETIAATDRGTIEFKK</sequence>
<keyword evidence="1" id="KW-0805">Transcription regulation</keyword>
<dbReference type="SMART" id="SM00342">
    <property type="entry name" value="HTH_ARAC"/>
    <property type="match status" value="1"/>
</dbReference>
<comment type="caution">
    <text evidence="5">The sequence shown here is derived from an EMBL/GenBank/DDBJ whole genome shotgun (WGS) entry which is preliminary data.</text>
</comment>
<keyword evidence="2" id="KW-0238">DNA-binding</keyword>
<evidence type="ECO:0000313" key="6">
    <source>
        <dbReference type="Proteomes" id="UP000632774"/>
    </source>
</evidence>
<keyword evidence="3" id="KW-0804">Transcription</keyword>
<evidence type="ECO:0000313" key="5">
    <source>
        <dbReference type="EMBL" id="MBE9667723.1"/>
    </source>
</evidence>
<dbReference type="InterPro" id="IPR050204">
    <property type="entry name" value="AraC_XylS_family_regulators"/>
</dbReference>
<dbReference type="InterPro" id="IPR009057">
    <property type="entry name" value="Homeodomain-like_sf"/>
</dbReference>
<evidence type="ECO:0000256" key="1">
    <source>
        <dbReference type="ARBA" id="ARBA00023015"/>
    </source>
</evidence>
<gene>
    <name evidence="5" type="ORF">IRJ18_15220</name>
</gene>
<dbReference type="RefSeq" id="WP_194107170.1">
    <property type="nucleotide sequence ID" value="NZ_JADFFM010000002.1"/>
</dbReference>
<dbReference type="Proteomes" id="UP000632774">
    <property type="component" value="Unassembled WGS sequence"/>
</dbReference>
<dbReference type="EMBL" id="JADFFM010000002">
    <property type="protein sequence ID" value="MBE9667723.1"/>
    <property type="molecule type" value="Genomic_DNA"/>
</dbReference>
<evidence type="ECO:0000256" key="2">
    <source>
        <dbReference type="ARBA" id="ARBA00023125"/>
    </source>
</evidence>
<dbReference type="Pfam" id="PF20240">
    <property type="entry name" value="DUF6597"/>
    <property type="match status" value="1"/>
</dbReference>
<dbReference type="PANTHER" id="PTHR46796">
    <property type="entry name" value="HTH-TYPE TRANSCRIPTIONAL ACTIVATOR RHAS-RELATED"/>
    <property type="match status" value="1"/>
</dbReference>
<dbReference type="Pfam" id="PF12833">
    <property type="entry name" value="HTH_18"/>
    <property type="match status" value="1"/>
</dbReference>
<protein>
    <submittedName>
        <fullName evidence="5">AraC family transcriptional regulator</fullName>
    </submittedName>
</protein>
<dbReference type="InterPro" id="IPR018060">
    <property type="entry name" value="HTH_AraC"/>
</dbReference>
<accession>A0ABR9XL82</accession>
<dbReference type="PROSITE" id="PS01124">
    <property type="entry name" value="HTH_ARAC_FAMILY_2"/>
    <property type="match status" value="1"/>
</dbReference>
<keyword evidence="6" id="KW-1185">Reference proteome</keyword>
<evidence type="ECO:0000256" key="3">
    <source>
        <dbReference type="ARBA" id="ARBA00023163"/>
    </source>
</evidence>
<proteinExistence type="predicted"/>
<dbReference type="SUPFAM" id="SSF46689">
    <property type="entry name" value="Homeodomain-like"/>
    <property type="match status" value="1"/>
</dbReference>
<evidence type="ECO:0000259" key="4">
    <source>
        <dbReference type="PROSITE" id="PS01124"/>
    </source>
</evidence>